<reference evidence="4 5" key="1">
    <citation type="journal article" date="2017" name="Curr. Biol.">
        <title>The Evolution of Venom by Co-option of Single-Copy Genes.</title>
        <authorList>
            <person name="Martinson E.O."/>
            <person name="Mrinalini"/>
            <person name="Kelkar Y.D."/>
            <person name="Chang C.H."/>
            <person name="Werren J.H."/>
        </authorList>
    </citation>
    <scope>NUCLEOTIDE SEQUENCE [LARGE SCALE GENOMIC DNA]</scope>
    <source>
        <strain evidence="4 5">Alberta</strain>
        <tissue evidence="4">Whole body</tissue>
    </source>
</reference>
<evidence type="ECO:0000256" key="1">
    <source>
        <dbReference type="ARBA" id="ARBA00004141"/>
    </source>
</evidence>
<evidence type="ECO:0000259" key="3">
    <source>
        <dbReference type="PROSITE" id="PS50850"/>
    </source>
</evidence>
<sequence length="514" mass="55528">MRELRPMRLAAPDGGWGWVVLAAAIGINFLIPGTIKSFGVLYVEFLRVFEASPSQASWMPALCYFLYSSLGPLTSILAIKYSYRTVALVGGLFGSTGLMISYFAESVAYLYFSYGIMMGIGAGLTFPVTIYIVSEYFDRLRGMATGLCISGSAIGSIVLPPFMQYLIDHVGYRLAVLIIGAILLNTLICGCMFHPVERHSRLVPVEDDKPEKEPRVEKSAVERIIAGELQPSSSSHRSSIVSSVGPVTLDPRRLSRISLSRRLGTKQQQQVGKHSTSYIDRQKAQEEIAEQTDPADDASEASQSLFDLRILRDPLYLVILISNSTSAISNTNFMILLPIYAVSQGYDKDTSALLLSIVSLLDLIGRIGGASLSDINLVPKHYYFVGGLGVSGVALALLPMADGYVYLASFCALFGLSSGLYIGTTAVVLADMLGPERLSSSYGISLFVNGLLQLVGPPLCNVAYEMIGSFKPIFMTLGMILVCGTALWAVLPIIRRNAKQELEKSAGAETAATA</sequence>
<feature type="transmembrane region" description="Helical" evidence="2">
    <location>
        <begin position="16"/>
        <end position="38"/>
    </location>
</feature>
<comment type="subcellular location">
    <subcellularLocation>
        <location evidence="1">Membrane</location>
        <topology evidence="1">Multi-pass membrane protein</topology>
    </subcellularLocation>
</comment>
<feature type="transmembrane region" description="Helical" evidence="2">
    <location>
        <begin position="145"/>
        <end position="166"/>
    </location>
</feature>
<feature type="transmembrane region" description="Helical" evidence="2">
    <location>
        <begin position="381"/>
        <end position="398"/>
    </location>
</feature>
<comment type="caution">
    <text evidence="4">The sequence shown here is derived from an EMBL/GenBank/DDBJ whole genome shotgun (WGS) entry which is preliminary data.</text>
</comment>
<organism evidence="4 5">
    <name type="scientific">Trichomalopsis sarcophagae</name>
    <dbReference type="NCBI Taxonomy" id="543379"/>
    <lineage>
        <taxon>Eukaryota</taxon>
        <taxon>Metazoa</taxon>
        <taxon>Ecdysozoa</taxon>
        <taxon>Arthropoda</taxon>
        <taxon>Hexapoda</taxon>
        <taxon>Insecta</taxon>
        <taxon>Pterygota</taxon>
        <taxon>Neoptera</taxon>
        <taxon>Endopterygota</taxon>
        <taxon>Hymenoptera</taxon>
        <taxon>Apocrita</taxon>
        <taxon>Proctotrupomorpha</taxon>
        <taxon>Chalcidoidea</taxon>
        <taxon>Pteromalidae</taxon>
        <taxon>Pteromalinae</taxon>
        <taxon>Trichomalopsis</taxon>
    </lineage>
</organism>
<evidence type="ECO:0000256" key="2">
    <source>
        <dbReference type="SAM" id="Phobius"/>
    </source>
</evidence>
<feature type="transmembrane region" description="Helical" evidence="2">
    <location>
        <begin position="315"/>
        <end position="340"/>
    </location>
</feature>
<dbReference type="FunFam" id="1.20.1250.20:FF:000320">
    <property type="entry name" value="Monocarboxylate transporter"/>
    <property type="match status" value="1"/>
</dbReference>
<accession>A0A232EEM4</accession>
<dbReference type="EMBL" id="NNAY01005290">
    <property type="protein sequence ID" value="OXU16784.1"/>
    <property type="molecule type" value="Genomic_DNA"/>
</dbReference>
<name>A0A232EEM4_9HYME</name>
<dbReference type="Pfam" id="PF07690">
    <property type="entry name" value="MFS_1"/>
    <property type="match status" value="1"/>
</dbReference>
<dbReference type="SUPFAM" id="SSF103473">
    <property type="entry name" value="MFS general substrate transporter"/>
    <property type="match status" value="1"/>
</dbReference>
<evidence type="ECO:0000313" key="4">
    <source>
        <dbReference type="EMBL" id="OXU16784.1"/>
    </source>
</evidence>
<dbReference type="GO" id="GO:0016020">
    <property type="term" value="C:membrane"/>
    <property type="evidence" value="ECO:0007669"/>
    <property type="project" value="UniProtKB-SubCell"/>
</dbReference>
<dbReference type="InterPro" id="IPR036259">
    <property type="entry name" value="MFS_trans_sf"/>
</dbReference>
<dbReference type="CDD" id="cd17352">
    <property type="entry name" value="MFS_MCT_SLC16"/>
    <property type="match status" value="1"/>
</dbReference>
<feature type="transmembrane region" description="Helical" evidence="2">
    <location>
        <begin position="86"/>
        <end position="104"/>
    </location>
</feature>
<keyword evidence="2" id="KW-0472">Membrane</keyword>
<dbReference type="PROSITE" id="PS50850">
    <property type="entry name" value="MFS"/>
    <property type="match status" value="1"/>
</dbReference>
<feature type="transmembrane region" description="Helical" evidence="2">
    <location>
        <begin position="404"/>
        <end position="430"/>
    </location>
</feature>
<feature type="transmembrane region" description="Helical" evidence="2">
    <location>
        <begin position="110"/>
        <end position="133"/>
    </location>
</feature>
<dbReference type="InterPro" id="IPR011701">
    <property type="entry name" value="MFS"/>
</dbReference>
<evidence type="ECO:0000313" key="5">
    <source>
        <dbReference type="Proteomes" id="UP000215335"/>
    </source>
</evidence>
<gene>
    <name evidence="4" type="ORF">TSAR_013703</name>
</gene>
<feature type="transmembrane region" description="Helical" evidence="2">
    <location>
        <begin position="473"/>
        <end position="494"/>
    </location>
</feature>
<dbReference type="InterPro" id="IPR020846">
    <property type="entry name" value="MFS_dom"/>
</dbReference>
<feature type="transmembrane region" description="Helical" evidence="2">
    <location>
        <begin position="352"/>
        <end position="369"/>
    </location>
</feature>
<proteinExistence type="predicted"/>
<dbReference type="PANTHER" id="PTHR11360:SF293">
    <property type="entry name" value="HERMES, ISOFORM A"/>
    <property type="match status" value="1"/>
</dbReference>
<feature type="domain" description="Major facilitator superfamily (MFS) profile" evidence="3">
    <location>
        <begin position="20"/>
        <end position="496"/>
    </location>
</feature>
<keyword evidence="2" id="KW-1133">Transmembrane helix</keyword>
<dbReference type="InterPro" id="IPR050327">
    <property type="entry name" value="Proton-linked_MCT"/>
</dbReference>
<keyword evidence="2" id="KW-0812">Transmembrane</keyword>
<dbReference type="STRING" id="543379.A0A232EEM4"/>
<dbReference type="PANTHER" id="PTHR11360">
    <property type="entry name" value="MONOCARBOXYLATE TRANSPORTER"/>
    <property type="match status" value="1"/>
</dbReference>
<dbReference type="Proteomes" id="UP000215335">
    <property type="component" value="Unassembled WGS sequence"/>
</dbReference>
<feature type="transmembrane region" description="Helical" evidence="2">
    <location>
        <begin position="58"/>
        <end position="79"/>
    </location>
</feature>
<feature type="transmembrane region" description="Helical" evidence="2">
    <location>
        <begin position="442"/>
        <end position="467"/>
    </location>
</feature>
<dbReference type="OrthoDB" id="6499973at2759"/>
<dbReference type="GO" id="GO:0008028">
    <property type="term" value="F:monocarboxylic acid transmembrane transporter activity"/>
    <property type="evidence" value="ECO:0007669"/>
    <property type="project" value="TreeGrafter"/>
</dbReference>
<dbReference type="AlphaFoldDB" id="A0A232EEM4"/>
<protein>
    <recommendedName>
        <fullName evidence="3">Major facilitator superfamily (MFS) profile domain-containing protein</fullName>
    </recommendedName>
</protein>
<dbReference type="Gene3D" id="1.20.1250.20">
    <property type="entry name" value="MFS general substrate transporter like domains"/>
    <property type="match status" value="2"/>
</dbReference>
<feature type="transmembrane region" description="Helical" evidence="2">
    <location>
        <begin position="172"/>
        <end position="193"/>
    </location>
</feature>
<keyword evidence="5" id="KW-1185">Reference proteome</keyword>